<evidence type="ECO:0000313" key="3">
    <source>
        <dbReference type="Proteomes" id="UP001589836"/>
    </source>
</evidence>
<feature type="transmembrane region" description="Helical" evidence="1">
    <location>
        <begin position="12"/>
        <end position="29"/>
    </location>
</feature>
<organism evidence="2 3">
    <name type="scientific">Pontibacillus salicampi</name>
    <dbReference type="NCBI Taxonomy" id="1449801"/>
    <lineage>
        <taxon>Bacteria</taxon>
        <taxon>Bacillati</taxon>
        <taxon>Bacillota</taxon>
        <taxon>Bacilli</taxon>
        <taxon>Bacillales</taxon>
        <taxon>Bacillaceae</taxon>
        <taxon>Pontibacillus</taxon>
    </lineage>
</organism>
<dbReference type="EMBL" id="JBHLTP010000011">
    <property type="protein sequence ID" value="MFC0524699.1"/>
    <property type="molecule type" value="Genomic_DNA"/>
</dbReference>
<keyword evidence="1" id="KW-1133">Transmembrane helix</keyword>
<keyword evidence="1" id="KW-0812">Transmembrane</keyword>
<keyword evidence="1" id="KW-0472">Membrane</keyword>
<accession>A0ABV6LQZ9</accession>
<name>A0ABV6LQZ9_9BACI</name>
<evidence type="ECO:0000313" key="2">
    <source>
        <dbReference type="EMBL" id="MFC0524699.1"/>
    </source>
</evidence>
<evidence type="ECO:0000256" key="1">
    <source>
        <dbReference type="SAM" id="Phobius"/>
    </source>
</evidence>
<feature type="transmembrane region" description="Helical" evidence="1">
    <location>
        <begin position="41"/>
        <end position="64"/>
    </location>
</feature>
<protein>
    <submittedName>
        <fullName evidence="2">Uncharacterized protein</fullName>
    </submittedName>
</protein>
<gene>
    <name evidence="2" type="ORF">ACFFGV_14065</name>
</gene>
<reference evidence="2 3" key="1">
    <citation type="submission" date="2024-09" db="EMBL/GenBank/DDBJ databases">
        <authorList>
            <person name="Sun Q."/>
            <person name="Mori K."/>
        </authorList>
    </citation>
    <scope>NUCLEOTIDE SEQUENCE [LARGE SCALE GENOMIC DNA]</scope>
    <source>
        <strain evidence="2 3">NCAIM B.02529</strain>
    </source>
</reference>
<proteinExistence type="predicted"/>
<dbReference type="RefSeq" id="WP_377348947.1">
    <property type="nucleotide sequence ID" value="NZ_JBHLTP010000011.1"/>
</dbReference>
<dbReference type="Proteomes" id="UP001589836">
    <property type="component" value="Unassembled WGS sequence"/>
</dbReference>
<keyword evidence="3" id="KW-1185">Reference proteome</keyword>
<comment type="caution">
    <text evidence="2">The sequence shown here is derived from an EMBL/GenBank/DDBJ whole genome shotgun (WGS) entry which is preliminary data.</text>
</comment>
<sequence>MDTKRKMRNSGIGAMIGGLLIFFIGMAAFNASVEPSLDTGFIILVSFLFVFAFGLCLTVVSAFYNK</sequence>